<dbReference type="Gene3D" id="3.30.420.10">
    <property type="entry name" value="Ribonuclease H-like superfamily/Ribonuclease H"/>
    <property type="match status" value="1"/>
</dbReference>
<reference evidence="1" key="1">
    <citation type="journal article" date="2020" name="Comput. Struct. Biotechnol. J.">
        <title>The mitogenomes of two saprophytic Boletales species (Coniophora) reveals intron dynamics and accumulation of plasmid-derived and non-conserved genes.</title>
        <authorList>
            <person name="Wu P."/>
            <person name="Bao Z."/>
            <person name="Tu W."/>
            <person name="Li L."/>
            <person name="Xiong C."/>
            <person name="Jin X."/>
            <person name="Li P."/>
            <person name="Gui M."/>
            <person name="Huang W."/>
            <person name="Li Q."/>
        </authorList>
    </citation>
    <scope>NUCLEOTIDE SEQUENCE</scope>
</reference>
<name>A0A896YUJ2_9AGAM</name>
<dbReference type="EMBL" id="MT375016">
    <property type="protein sequence ID" value="QSE34006.1"/>
    <property type="molecule type" value="Genomic_DNA"/>
</dbReference>
<gene>
    <name evidence="1" type="primary">orf203</name>
</gene>
<accession>A0A896YUJ2</accession>
<dbReference type="InterPro" id="IPR036397">
    <property type="entry name" value="RNaseH_sf"/>
</dbReference>
<organism evidence="1">
    <name type="scientific">Coniophora puteana</name>
    <dbReference type="NCBI Taxonomy" id="80637"/>
    <lineage>
        <taxon>Eukaryota</taxon>
        <taxon>Fungi</taxon>
        <taxon>Dikarya</taxon>
        <taxon>Basidiomycota</taxon>
        <taxon>Agaricomycotina</taxon>
        <taxon>Agaricomycetes</taxon>
        <taxon>Agaricomycetidae</taxon>
        <taxon>Boletales</taxon>
        <taxon>Coniophorineae</taxon>
        <taxon>Coniophoraceae</taxon>
        <taxon>Coniophora</taxon>
    </lineage>
</organism>
<sequence>MKWDNVEEIKQTNLQKFTVNERDYLLPLNRNYRSWGESIFESEELLIISVVFDNLSGVITVKKEDIVSKVKFMKGKTSLIEFTDSHFKDKVFLREFPTGEKFYIKNSKGDLILQVKPVKTDFLEKILAKDTINRKIGTLDIETIVKNGVHNPYLFAFYDGTDKFTWFDKNADSLFEHILSSKYRGYTIYAHNLSRFDIVFLF</sequence>
<dbReference type="SUPFAM" id="SSF53098">
    <property type="entry name" value="Ribonuclease H-like"/>
    <property type="match status" value="1"/>
</dbReference>
<dbReference type="InterPro" id="IPR012337">
    <property type="entry name" value="RNaseH-like_sf"/>
</dbReference>
<dbReference type="AlphaFoldDB" id="A0A896YUJ2"/>
<evidence type="ECO:0000313" key="1">
    <source>
        <dbReference type="EMBL" id="QSE34006.1"/>
    </source>
</evidence>
<keyword evidence="1" id="KW-0496">Mitochondrion</keyword>
<dbReference type="GO" id="GO:0003676">
    <property type="term" value="F:nucleic acid binding"/>
    <property type="evidence" value="ECO:0007669"/>
    <property type="project" value="InterPro"/>
</dbReference>
<proteinExistence type="predicted"/>
<protein>
    <submittedName>
        <fullName evidence="1">DNA polymerase</fullName>
    </submittedName>
</protein>
<geneLocation type="mitochondrion" evidence="1"/>